<protein>
    <recommendedName>
        <fullName evidence="3 13">Fumarylacetoacetase</fullName>
        <ecNumber evidence="3 13">3.7.1.2</ecNumber>
    </recommendedName>
    <alternativeName>
        <fullName evidence="13">Fumarylacetoacetate hydrolase</fullName>
    </alternativeName>
</protein>
<reference evidence="16 17" key="1">
    <citation type="journal article" date="2017" name="G3 (Bethesda)">
        <title>First Draft Genome Sequence of the Pathogenic Fungus Lomentospora prolificans (Formerly Scedosporium prolificans).</title>
        <authorList>
            <person name="Luo R."/>
            <person name="Zimin A."/>
            <person name="Workman R."/>
            <person name="Fan Y."/>
            <person name="Pertea G."/>
            <person name="Grossman N."/>
            <person name="Wear M.P."/>
            <person name="Jia B."/>
            <person name="Miller H."/>
            <person name="Casadevall A."/>
            <person name="Timp W."/>
            <person name="Zhang S.X."/>
            <person name="Salzberg S.L."/>
        </authorList>
    </citation>
    <scope>NUCLEOTIDE SEQUENCE [LARGE SCALE GENOMIC DNA]</scope>
    <source>
        <strain evidence="16 17">JHH-5317</strain>
    </source>
</reference>
<comment type="pathway">
    <text evidence="1 13">Amino-acid degradation; L-phenylalanine degradation; acetoacetate and fumarate from L-phenylalanine: step 6/6.</text>
</comment>
<feature type="binding site" evidence="11">
    <location>
        <position position="152"/>
    </location>
    <ligand>
        <name>substrate</name>
    </ligand>
</feature>
<evidence type="ECO:0000256" key="13">
    <source>
        <dbReference type="RuleBase" id="RU366008"/>
    </source>
</evidence>
<evidence type="ECO:0000256" key="2">
    <source>
        <dbReference type="ARBA" id="ARBA00010211"/>
    </source>
</evidence>
<dbReference type="Pfam" id="PF01557">
    <property type="entry name" value="FAA_hydrolase"/>
    <property type="match status" value="1"/>
</dbReference>
<feature type="domain" description="Fumarylacetoacetase N-terminal" evidence="15">
    <location>
        <begin position="18"/>
        <end position="128"/>
    </location>
</feature>
<dbReference type="SUPFAM" id="SSF63433">
    <property type="entry name" value="Fumarylacetoacetate hydrolase, FAH, N-terminal domain"/>
    <property type="match status" value="1"/>
</dbReference>
<evidence type="ECO:0000256" key="12">
    <source>
        <dbReference type="PIRSR" id="PIRSR605959-3"/>
    </source>
</evidence>
<dbReference type="Gene3D" id="2.30.30.230">
    <property type="entry name" value="Fumarylacetoacetase, N-terminal domain"/>
    <property type="match status" value="1"/>
</dbReference>
<feature type="binding site" evidence="11">
    <location>
        <position position="138"/>
    </location>
    <ligand>
        <name>substrate</name>
    </ligand>
</feature>
<keyword evidence="4 12" id="KW-0479">Metal-binding</keyword>
<feature type="binding site" evidence="11">
    <location>
        <position position="363"/>
    </location>
    <ligand>
        <name>substrate</name>
    </ligand>
</feature>
<dbReference type="GO" id="GO:0006572">
    <property type="term" value="P:L-tyrosine catabolic process"/>
    <property type="evidence" value="ECO:0007669"/>
    <property type="project" value="UniProtKB-UniRule"/>
</dbReference>
<evidence type="ECO:0000256" key="8">
    <source>
        <dbReference type="ARBA" id="ARBA00022878"/>
    </source>
</evidence>
<dbReference type="UniPathway" id="UPA00139">
    <property type="reaction ID" value="UER00341"/>
</dbReference>
<dbReference type="PANTHER" id="PTHR43069">
    <property type="entry name" value="FUMARYLACETOACETASE"/>
    <property type="match status" value="1"/>
</dbReference>
<comment type="similarity">
    <text evidence="2 13">Belongs to the FAH family.</text>
</comment>
<evidence type="ECO:0000256" key="9">
    <source>
        <dbReference type="ARBA" id="ARBA00023232"/>
    </source>
</evidence>
<dbReference type="GO" id="GO:0004334">
    <property type="term" value="F:fumarylacetoacetase activity"/>
    <property type="evidence" value="ECO:0007669"/>
    <property type="project" value="UniProtKB-UniRule"/>
</dbReference>
<feature type="binding site" evidence="12">
    <location>
        <position position="270"/>
    </location>
    <ligand>
        <name>Mg(2+)</name>
        <dbReference type="ChEBI" id="CHEBI:18420"/>
    </ligand>
</feature>
<dbReference type="Gene3D" id="3.90.850.10">
    <property type="entry name" value="Fumarylacetoacetase-like, C-terminal domain"/>
    <property type="match status" value="1"/>
</dbReference>
<feature type="binding site" evidence="12">
    <location>
        <position position="266"/>
    </location>
    <ligand>
        <name>Mg(2+)</name>
        <dbReference type="ChEBI" id="CHEBI:18420"/>
    </ligand>
</feature>
<dbReference type="Proteomes" id="UP000233524">
    <property type="component" value="Unassembled WGS sequence"/>
</dbReference>
<feature type="binding site" evidence="12">
    <location>
        <position position="246"/>
    </location>
    <ligand>
        <name>Mg(2+)</name>
        <dbReference type="ChEBI" id="CHEBI:18420"/>
    </ligand>
</feature>
<dbReference type="InterPro" id="IPR015377">
    <property type="entry name" value="Fumarylacetoacetase_N"/>
</dbReference>
<dbReference type="FunFam" id="3.90.850.10:FF:000009">
    <property type="entry name" value="Fumarylacetoacetase"/>
    <property type="match status" value="1"/>
</dbReference>
<dbReference type="InterPro" id="IPR005959">
    <property type="entry name" value="Fumarylacetoacetase"/>
</dbReference>
<keyword evidence="5 13" id="KW-0378">Hydrolase</keyword>
<evidence type="ECO:0000256" key="6">
    <source>
        <dbReference type="ARBA" id="ARBA00022837"/>
    </source>
</evidence>
<feature type="binding site" evidence="12">
    <location>
        <position position="212"/>
    </location>
    <ligand>
        <name>Ca(2+)</name>
        <dbReference type="ChEBI" id="CHEBI:29108"/>
    </ligand>
</feature>
<dbReference type="VEuPathDB" id="FungiDB:jhhlp_002670"/>
<dbReference type="Pfam" id="PF09298">
    <property type="entry name" value="FAA_hydrolase_N"/>
    <property type="match status" value="1"/>
</dbReference>
<proteinExistence type="inferred from homology"/>
<feature type="binding site" evidence="11">
    <location>
        <position position="257"/>
    </location>
    <ligand>
        <name>substrate</name>
    </ligand>
</feature>
<evidence type="ECO:0000313" key="16">
    <source>
        <dbReference type="EMBL" id="PKS10912.1"/>
    </source>
</evidence>
<feature type="domain" description="Fumarylacetoacetase-like C-terminal" evidence="14">
    <location>
        <begin position="157"/>
        <end position="407"/>
    </location>
</feature>
<dbReference type="NCBIfam" id="TIGR01266">
    <property type="entry name" value="fum_ac_acetase"/>
    <property type="match status" value="1"/>
</dbReference>
<dbReference type="OrthoDB" id="9971669at2759"/>
<comment type="cofactor">
    <cofactor evidence="13">
        <name>Mg(2+)</name>
        <dbReference type="ChEBI" id="CHEBI:18420"/>
    </cofactor>
    <cofactor evidence="13">
        <name>Ca(2+)</name>
        <dbReference type="ChEBI" id="CHEBI:29108"/>
    </cofactor>
</comment>
<feature type="binding site" evidence="11">
    <location>
        <position position="253"/>
    </location>
    <ligand>
        <name>substrate</name>
    </ligand>
</feature>
<dbReference type="GO" id="GO:0046872">
    <property type="term" value="F:metal ion binding"/>
    <property type="evidence" value="ECO:0007669"/>
    <property type="project" value="UniProtKB-UniRule"/>
</dbReference>
<feature type="binding site" evidence="12">
    <location>
        <position position="214"/>
    </location>
    <ligand>
        <name>Ca(2+)</name>
        <dbReference type="ChEBI" id="CHEBI:29108"/>
    </ligand>
</feature>
<dbReference type="GO" id="GO:0006559">
    <property type="term" value="P:L-phenylalanine catabolic process"/>
    <property type="evidence" value="ECO:0007669"/>
    <property type="project" value="UniProtKB-UniRule"/>
</dbReference>
<keyword evidence="7 12" id="KW-0460">Magnesium</keyword>
<accession>A0A2N3NEX1</accession>
<dbReference type="InParanoid" id="A0A2N3NEX1"/>
<evidence type="ECO:0000256" key="3">
    <source>
        <dbReference type="ARBA" id="ARBA00012094"/>
    </source>
</evidence>
<sequence length="431" mass="47104">MLTTWVPGTTPETPFSIANIPFGIISSNEDATLRAAIAIGEYALDLKQLSQHEDFGNLFPMLNSSADVFHQPTLNSFAALGRPIHNQVRRVLQDLLSSETSNPAVLRDNDELRKKALLHQSVIRNHLPVSIGDYTDFYAGYNHAYTVGCMFRGPSNALQPNYTHLPVAYHSRSSSVVVSKTPVYRPVGQILLDPTAETKQPTTAPSRRLDMELELGAIIATGNELGSRIKIDNAEDHIFGYVLLNDWSARDIQMWEYVPLGPFNAKNFASTISPWIVLADALEPFKTKGIENKTNVQDYLKESLTENVIDLDLEVELTTPEGNTTTISKTSSRNLLWSFPQMIAHHTLGGCPLRPGDLLGSGTISGTELHQKGSLLEMSEGAKGHVTLNGGDVRKFILDGDTITIRGAAGAPGQKVGFGECVGRIYAPKVI</sequence>
<dbReference type="InterPro" id="IPR036663">
    <property type="entry name" value="Fumarylacetoacetase_C_sf"/>
</dbReference>
<dbReference type="EMBL" id="NLAX01000008">
    <property type="protein sequence ID" value="PKS10912.1"/>
    <property type="molecule type" value="Genomic_DNA"/>
</dbReference>
<organism evidence="16 17">
    <name type="scientific">Lomentospora prolificans</name>
    <dbReference type="NCBI Taxonomy" id="41688"/>
    <lineage>
        <taxon>Eukaryota</taxon>
        <taxon>Fungi</taxon>
        <taxon>Dikarya</taxon>
        <taxon>Ascomycota</taxon>
        <taxon>Pezizomycotina</taxon>
        <taxon>Sordariomycetes</taxon>
        <taxon>Hypocreomycetidae</taxon>
        <taxon>Microascales</taxon>
        <taxon>Microascaceae</taxon>
        <taxon>Lomentospora</taxon>
    </lineage>
</organism>
<evidence type="ECO:0000256" key="7">
    <source>
        <dbReference type="ARBA" id="ARBA00022842"/>
    </source>
</evidence>
<feature type="active site" description="Proton acceptor" evidence="10">
    <location>
        <position position="143"/>
    </location>
</feature>
<dbReference type="GO" id="GO:1902000">
    <property type="term" value="P:homogentisate catabolic process"/>
    <property type="evidence" value="ECO:0007669"/>
    <property type="project" value="TreeGrafter"/>
</dbReference>
<keyword evidence="9 13" id="KW-0585">Phenylalanine catabolism</keyword>
<feature type="binding site" evidence="12">
    <location>
        <position position="246"/>
    </location>
    <ligand>
        <name>Ca(2+)</name>
        <dbReference type="ChEBI" id="CHEBI:29108"/>
    </ligand>
</feature>
<evidence type="ECO:0000256" key="4">
    <source>
        <dbReference type="ARBA" id="ARBA00022723"/>
    </source>
</evidence>
<feature type="binding site" evidence="12">
    <location>
        <position position="136"/>
    </location>
    <ligand>
        <name>Ca(2+)</name>
        <dbReference type="ChEBI" id="CHEBI:29108"/>
    </ligand>
</feature>
<comment type="caution">
    <text evidence="16">The sequence shown here is derived from an EMBL/GenBank/DDBJ whole genome shotgun (WGS) entry which is preliminary data.</text>
</comment>
<evidence type="ECO:0000256" key="1">
    <source>
        <dbReference type="ARBA" id="ARBA00004782"/>
    </source>
</evidence>
<name>A0A2N3NEX1_9PEZI</name>
<dbReference type="AlphaFoldDB" id="A0A2N3NEX1"/>
<keyword evidence="8 13" id="KW-0828">Tyrosine catabolism</keyword>
<evidence type="ECO:0000256" key="11">
    <source>
        <dbReference type="PIRSR" id="PIRSR605959-2"/>
    </source>
</evidence>
<evidence type="ECO:0000256" key="5">
    <source>
        <dbReference type="ARBA" id="ARBA00022801"/>
    </source>
</evidence>
<gene>
    <name evidence="16" type="ORF">jhhlp_002670</name>
</gene>
<comment type="catalytic activity">
    <reaction evidence="13">
        <text>4-fumarylacetoacetate + H2O = acetoacetate + fumarate + H(+)</text>
        <dbReference type="Rhea" id="RHEA:10244"/>
        <dbReference type="ChEBI" id="CHEBI:13705"/>
        <dbReference type="ChEBI" id="CHEBI:15377"/>
        <dbReference type="ChEBI" id="CHEBI:15378"/>
        <dbReference type="ChEBI" id="CHEBI:18034"/>
        <dbReference type="ChEBI" id="CHEBI:29806"/>
        <dbReference type="EC" id="3.7.1.2"/>
    </reaction>
</comment>
<dbReference type="PANTHER" id="PTHR43069:SF2">
    <property type="entry name" value="FUMARYLACETOACETASE"/>
    <property type="match status" value="1"/>
</dbReference>
<dbReference type="STRING" id="41688.A0A2N3NEX1"/>
<evidence type="ECO:0000256" key="10">
    <source>
        <dbReference type="PIRSR" id="PIRSR605959-1"/>
    </source>
</evidence>
<evidence type="ECO:0000259" key="15">
    <source>
        <dbReference type="Pfam" id="PF09298"/>
    </source>
</evidence>
<dbReference type="EC" id="3.7.1.2" evidence="3 13"/>
<keyword evidence="6 12" id="KW-0106">Calcium</keyword>
<evidence type="ECO:0000313" key="17">
    <source>
        <dbReference type="Proteomes" id="UP000233524"/>
    </source>
</evidence>
<evidence type="ECO:0000259" key="14">
    <source>
        <dbReference type="Pfam" id="PF01557"/>
    </source>
</evidence>
<dbReference type="InterPro" id="IPR036462">
    <property type="entry name" value="Fumarylacetoacetase_N_sf"/>
</dbReference>
<keyword evidence="17" id="KW-1185">Reference proteome</keyword>
<dbReference type="SUPFAM" id="SSF56529">
    <property type="entry name" value="FAH"/>
    <property type="match status" value="1"/>
</dbReference>
<dbReference type="InterPro" id="IPR011234">
    <property type="entry name" value="Fumarylacetoacetase-like_C"/>
</dbReference>